<evidence type="ECO:0000313" key="2">
    <source>
        <dbReference type="Proteomes" id="UP000290289"/>
    </source>
</evidence>
<comment type="caution">
    <text evidence="1">The sequence shown here is derived from an EMBL/GenBank/DDBJ whole genome shotgun (WGS) entry which is preliminary data.</text>
</comment>
<protein>
    <submittedName>
        <fullName evidence="1">Uncharacterized protein</fullName>
    </submittedName>
</protein>
<reference evidence="1 2" key="1">
    <citation type="submission" date="2018-10" db="EMBL/GenBank/DDBJ databases">
        <title>A high-quality apple genome assembly.</title>
        <authorList>
            <person name="Hu J."/>
        </authorList>
    </citation>
    <scope>NUCLEOTIDE SEQUENCE [LARGE SCALE GENOMIC DNA]</scope>
    <source>
        <strain evidence="2">cv. HFTH1</strain>
        <tissue evidence="1">Young leaf</tissue>
    </source>
</reference>
<accession>A0A498ICF1</accession>
<evidence type="ECO:0000313" key="1">
    <source>
        <dbReference type="EMBL" id="RXH80910.1"/>
    </source>
</evidence>
<proteinExistence type="predicted"/>
<keyword evidence="2" id="KW-1185">Reference proteome</keyword>
<sequence length="104" mass="11499">METIVVDGKEVKARVVGSSSRPMMNGGEDIYIALAEAGKKAFWLNGLTREFGIAQSSMVIRCVKLKAITIEKVHIAENVSDYLIKPVTTMKFKYCLNSLNLITC</sequence>
<dbReference type="AlphaFoldDB" id="A0A498ICF1"/>
<gene>
    <name evidence="1" type="ORF">DVH24_004824</name>
</gene>
<dbReference type="Proteomes" id="UP000290289">
    <property type="component" value="Chromosome 12"/>
</dbReference>
<name>A0A498ICF1_MALDO</name>
<organism evidence="1 2">
    <name type="scientific">Malus domestica</name>
    <name type="common">Apple</name>
    <name type="synonym">Pyrus malus</name>
    <dbReference type="NCBI Taxonomy" id="3750"/>
    <lineage>
        <taxon>Eukaryota</taxon>
        <taxon>Viridiplantae</taxon>
        <taxon>Streptophyta</taxon>
        <taxon>Embryophyta</taxon>
        <taxon>Tracheophyta</taxon>
        <taxon>Spermatophyta</taxon>
        <taxon>Magnoliopsida</taxon>
        <taxon>eudicotyledons</taxon>
        <taxon>Gunneridae</taxon>
        <taxon>Pentapetalae</taxon>
        <taxon>rosids</taxon>
        <taxon>fabids</taxon>
        <taxon>Rosales</taxon>
        <taxon>Rosaceae</taxon>
        <taxon>Amygdaloideae</taxon>
        <taxon>Maleae</taxon>
        <taxon>Malus</taxon>
    </lineage>
</organism>
<dbReference type="EMBL" id="RDQH01000338">
    <property type="protein sequence ID" value="RXH80910.1"/>
    <property type="molecule type" value="Genomic_DNA"/>
</dbReference>